<dbReference type="InterPro" id="IPR020845">
    <property type="entry name" value="AMP-binding_CS"/>
</dbReference>
<dbReference type="EMBL" id="AMQM01003872">
    <property type="status" value="NOT_ANNOTATED_CDS"/>
    <property type="molecule type" value="Genomic_DNA"/>
</dbReference>
<dbReference type="PANTHER" id="PTHR24096:SF149">
    <property type="entry name" value="AMP-BINDING DOMAIN-CONTAINING PROTEIN-RELATED"/>
    <property type="match status" value="1"/>
</dbReference>
<dbReference type="InterPro" id="IPR025110">
    <property type="entry name" value="AMP-bd_C"/>
</dbReference>
<dbReference type="Gene3D" id="3.30.300.30">
    <property type="match status" value="1"/>
</dbReference>
<dbReference type="OrthoDB" id="10253869at2759"/>
<dbReference type="STRING" id="6412.T1F498"/>
<dbReference type="eggNOG" id="KOG1176">
    <property type="taxonomic scope" value="Eukaryota"/>
</dbReference>
<keyword evidence="7" id="KW-1185">Reference proteome</keyword>
<feature type="domain" description="AMP-binding enzyme C-terminal" evidence="4">
    <location>
        <begin position="546"/>
        <end position="599"/>
    </location>
</feature>
<evidence type="ECO:0008006" key="8">
    <source>
        <dbReference type="Google" id="ProtNLM"/>
    </source>
</evidence>
<gene>
    <name evidence="6" type="primary">20203647</name>
    <name evidence="5" type="ORF">HELRODRAFT_171432</name>
</gene>
<protein>
    <recommendedName>
        <fullName evidence="8">AMP-dependent synthetase/ligase domain-containing protein</fullName>
    </recommendedName>
</protein>
<evidence type="ECO:0000256" key="1">
    <source>
        <dbReference type="ARBA" id="ARBA00006432"/>
    </source>
</evidence>
<dbReference type="SUPFAM" id="SSF56801">
    <property type="entry name" value="Acetyl-CoA synthetase-like"/>
    <property type="match status" value="2"/>
</dbReference>
<comment type="similarity">
    <text evidence="1">Belongs to the ATP-dependent AMP-binding enzyme family.</text>
</comment>
<reference evidence="5 7" key="2">
    <citation type="journal article" date="2013" name="Nature">
        <title>Insights into bilaterian evolution from three spiralian genomes.</title>
        <authorList>
            <person name="Simakov O."/>
            <person name="Marletaz F."/>
            <person name="Cho S.J."/>
            <person name="Edsinger-Gonzales E."/>
            <person name="Havlak P."/>
            <person name="Hellsten U."/>
            <person name="Kuo D.H."/>
            <person name="Larsson T."/>
            <person name="Lv J."/>
            <person name="Arendt D."/>
            <person name="Savage R."/>
            <person name="Osoegawa K."/>
            <person name="de Jong P."/>
            <person name="Grimwood J."/>
            <person name="Chapman J.A."/>
            <person name="Shapiro H."/>
            <person name="Aerts A."/>
            <person name="Otillar R.P."/>
            <person name="Terry A.Y."/>
            <person name="Boore J.L."/>
            <person name="Grigoriev I.V."/>
            <person name="Lindberg D.R."/>
            <person name="Seaver E.C."/>
            <person name="Weisblat D.A."/>
            <person name="Putnam N.H."/>
            <person name="Rokhsar D.S."/>
        </authorList>
    </citation>
    <scope>NUCLEOTIDE SEQUENCE</scope>
</reference>
<dbReference type="GO" id="GO:0016405">
    <property type="term" value="F:CoA-ligase activity"/>
    <property type="evidence" value="ECO:0000318"/>
    <property type="project" value="GO_Central"/>
</dbReference>
<dbReference type="InParanoid" id="T1F498"/>
<sequence length="656" mass="74082">MIVSSPFKVDVPIVNLATFCVENFKTNLNAIAAKDLETGHSQTYEEVIIRSHNLVSWLTCLGLRRKDYVAVVLPNCIEFQIIILACLSAGIVLVPINHLSTADELVHYFDLVPCSLIITSDELYSKVQRAIAMQCKPTIKKMIVKNNSEGCVSLEECLSNFRKIESSEVVVDEKERESFDPLNDIAVVLFSSGTTGLSKGVMVTHHGYVSSICQMSHPAYECIEGSKHLILYQPMSHGYGFIRMLFSLARCKTTLMLPKFNLHSFLQAVETYKVKTIFLVPSVAVMLCKNETSNYYNLECLKFIYSSAAPMGQNLENKLKSLFQKNDIKMIQGYGMTECTTVSQTPDPFFSPGKNISSGCVGLLYANTEAKANVVSWPSDYRVRLPLPRPGYEFYSFYRLIRVADPRPTQLSILSRINNLCGEDGCFKSMDEDMKNIIKDIQIYICNITIQMRPNFGKIRIRTGRIVKPGTNEDLSAYEEGEILVRGGQVMRGYFNNVEATRDAIDEHGFLHTGDLGYYDENGFIFIKDRLKELIKHKGFQVAPAELESILMGHEDVADVAVVGLPDDFSGQCPQAWIVKKENAKCSEADIINWLSVNTVHFAIYFNSKIIEHFIFVMYLWISLSQPSNLRSRISQITLCRCLSTEFLLTRDFQVE</sequence>
<dbReference type="CTD" id="20203647"/>
<keyword evidence="2" id="KW-0436">Ligase</keyword>
<evidence type="ECO:0000259" key="4">
    <source>
        <dbReference type="Pfam" id="PF13193"/>
    </source>
</evidence>
<dbReference type="EnsemblMetazoa" id="HelroT171432">
    <property type="protein sequence ID" value="HelroP171432"/>
    <property type="gene ID" value="HelroG171432"/>
</dbReference>
<dbReference type="PANTHER" id="PTHR24096">
    <property type="entry name" value="LONG-CHAIN-FATTY-ACID--COA LIGASE"/>
    <property type="match status" value="1"/>
</dbReference>
<reference evidence="7" key="1">
    <citation type="submission" date="2012-12" db="EMBL/GenBank/DDBJ databases">
        <authorList>
            <person name="Hellsten U."/>
            <person name="Grimwood J."/>
            <person name="Chapman J.A."/>
            <person name="Shapiro H."/>
            <person name="Aerts A."/>
            <person name="Otillar R.P."/>
            <person name="Terry A.Y."/>
            <person name="Boore J.L."/>
            <person name="Simakov O."/>
            <person name="Marletaz F."/>
            <person name="Cho S.-J."/>
            <person name="Edsinger-Gonzales E."/>
            <person name="Havlak P."/>
            <person name="Kuo D.-H."/>
            <person name="Larsson T."/>
            <person name="Lv J."/>
            <person name="Arendt D."/>
            <person name="Savage R."/>
            <person name="Osoegawa K."/>
            <person name="de Jong P."/>
            <person name="Lindberg D.R."/>
            <person name="Seaver E.C."/>
            <person name="Weisblat D.A."/>
            <person name="Putnam N.H."/>
            <person name="Grigoriev I.V."/>
            <person name="Rokhsar D.S."/>
        </authorList>
    </citation>
    <scope>NUCLEOTIDE SEQUENCE</scope>
</reference>
<dbReference type="InterPro" id="IPR000873">
    <property type="entry name" value="AMP-dep_synth/lig_dom"/>
</dbReference>
<evidence type="ECO:0000313" key="7">
    <source>
        <dbReference type="Proteomes" id="UP000015101"/>
    </source>
</evidence>
<evidence type="ECO:0000256" key="2">
    <source>
        <dbReference type="ARBA" id="ARBA00022598"/>
    </source>
</evidence>
<dbReference type="Proteomes" id="UP000015101">
    <property type="component" value="Unassembled WGS sequence"/>
</dbReference>
<dbReference type="InterPro" id="IPR042099">
    <property type="entry name" value="ANL_N_sf"/>
</dbReference>
<dbReference type="Gene3D" id="3.40.50.980">
    <property type="match status" value="2"/>
</dbReference>
<feature type="domain" description="AMP-dependent synthetase/ligase" evidence="3">
    <location>
        <begin position="28"/>
        <end position="371"/>
    </location>
</feature>
<dbReference type="AlphaFoldDB" id="T1F498"/>
<dbReference type="HOGENOM" id="CLU_000022_59_2_1"/>
<dbReference type="InterPro" id="IPR045851">
    <property type="entry name" value="AMP-bd_C_sf"/>
</dbReference>
<dbReference type="EMBL" id="KB096325">
    <property type="protein sequence ID" value="ESO05762.1"/>
    <property type="molecule type" value="Genomic_DNA"/>
</dbReference>
<proteinExistence type="inferred from homology"/>
<dbReference type="Pfam" id="PF13193">
    <property type="entry name" value="AMP-binding_C"/>
    <property type="match status" value="1"/>
</dbReference>
<reference evidence="6" key="3">
    <citation type="submission" date="2015-06" db="UniProtKB">
        <authorList>
            <consortium name="EnsemblMetazoa"/>
        </authorList>
    </citation>
    <scope>IDENTIFICATION</scope>
</reference>
<evidence type="ECO:0000259" key="3">
    <source>
        <dbReference type="Pfam" id="PF00501"/>
    </source>
</evidence>
<accession>T1F498</accession>
<dbReference type="GeneID" id="20203647"/>
<evidence type="ECO:0000313" key="5">
    <source>
        <dbReference type="EMBL" id="ESO05762.1"/>
    </source>
</evidence>
<dbReference type="KEGG" id="hro:HELRODRAFT_171432"/>
<dbReference type="Pfam" id="PF00501">
    <property type="entry name" value="AMP-binding"/>
    <property type="match status" value="1"/>
</dbReference>
<dbReference type="RefSeq" id="XP_009016395.1">
    <property type="nucleotide sequence ID" value="XM_009018147.1"/>
</dbReference>
<dbReference type="PROSITE" id="PS00455">
    <property type="entry name" value="AMP_BINDING"/>
    <property type="match status" value="1"/>
</dbReference>
<dbReference type="Gene3D" id="2.30.38.10">
    <property type="entry name" value="Luciferase, Domain 3"/>
    <property type="match status" value="1"/>
</dbReference>
<organism evidence="6 7">
    <name type="scientific">Helobdella robusta</name>
    <name type="common">Californian leech</name>
    <dbReference type="NCBI Taxonomy" id="6412"/>
    <lineage>
        <taxon>Eukaryota</taxon>
        <taxon>Metazoa</taxon>
        <taxon>Spiralia</taxon>
        <taxon>Lophotrochozoa</taxon>
        <taxon>Annelida</taxon>
        <taxon>Clitellata</taxon>
        <taxon>Hirudinea</taxon>
        <taxon>Rhynchobdellida</taxon>
        <taxon>Glossiphoniidae</taxon>
        <taxon>Helobdella</taxon>
    </lineage>
</organism>
<dbReference type="Gene3D" id="3.40.50.12780">
    <property type="entry name" value="N-terminal domain of ligase-like"/>
    <property type="match status" value="1"/>
</dbReference>
<evidence type="ECO:0000313" key="6">
    <source>
        <dbReference type="EnsemblMetazoa" id="HelroP171432"/>
    </source>
</evidence>
<name>T1F498_HELRO</name>